<keyword evidence="3 7" id="KW-1133">Transmembrane helix</keyword>
<keyword evidence="5 7" id="KW-0456">Lyase</keyword>
<dbReference type="Gene3D" id="3.30.1490.480">
    <property type="entry name" value="Endolytic murein transglycosylase"/>
    <property type="match status" value="1"/>
</dbReference>
<dbReference type="PANTHER" id="PTHR30518:SF2">
    <property type="entry name" value="ENDOLYTIC MUREIN TRANSGLYCOSYLASE"/>
    <property type="match status" value="1"/>
</dbReference>
<dbReference type="GO" id="GO:0005886">
    <property type="term" value="C:plasma membrane"/>
    <property type="evidence" value="ECO:0007669"/>
    <property type="project" value="UniProtKB-SubCell"/>
</dbReference>
<dbReference type="NCBIfam" id="TIGR00247">
    <property type="entry name" value="endolytic transglycosylase MltG"/>
    <property type="match status" value="1"/>
</dbReference>
<dbReference type="AlphaFoldDB" id="A0A917AZ28"/>
<feature type="site" description="Important for catalytic activity" evidence="7">
    <location>
        <position position="257"/>
    </location>
</feature>
<gene>
    <name evidence="7 9" type="primary">mltG</name>
    <name evidence="9" type="ORF">GCM10010954_02140</name>
</gene>
<comment type="caution">
    <text evidence="9">The sequence shown here is derived from an EMBL/GenBank/DDBJ whole genome shotgun (WGS) entry which is preliminary data.</text>
</comment>
<dbReference type="InterPro" id="IPR003770">
    <property type="entry name" value="MLTG-like"/>
</dbReference>
<feature type="region of interest" description="Disordered" evidence="8">
    <location>
        <begin position="363"/>
        <end position="384"/>
    </location>
</feature>
<evidence type="ECO:0000313" key="10">
    <source>
        <dbReference type="Proteomes" id="UP000660110"/>
    </source>
</evidence>
<name>A0A917AZ28_HALAA</name>
<feature type="transmembrane region" description="Helical" evidence="7">
    <location>
        <begin position="25"/>
        <end position="48"/>
    </location>
</feature>
<dbReference type="GO" id="GO:0071555">
    <property type="term" value="P:cell wall organization"/>
    <property type="evidence" value="ECO:0007669"/>
    <property type="project" value="UniProtKB-KW"/>
</dbReference>
<evidence type="ECO:0000256" key="1">
    <source>
        <dbReference type="ARBA" id="ARBA00022475"/>
    </source>
</evidence>
<evidence type="ECO:0000256" key="6">
    <source>
        <dbReference type="ARBA" id="ARBA00023316"/>
    </source>
</evidence>
<organism evidence="9 10">
    <name type="scientific">Halobacillus andaensis</name>
    <dbReference type="NCBI Taxonomy" id="1176239"/>
    <lineage>
        <taxon>Bacteria</taxon>
        <taxon>Bacillati</taxon>
        <taxon>Bacillota</taxon>
        <taxon>Bacilli</taxon>
        <taxon>Bacillales</taxon>
        <taxon>Bacillaceae</taxon>
        <taxon>Halobacillus</taxon>
    </lineage>
</organism>
<dbReference type="GO" id="GO:0008932">
    <property type="term" value="F:lytic endotransglycosylase activity"/>
    <property type="evidence" value="ECO:0007669"/>
    <property type="project" value="UniProtKB-UniRule"/>
</dbReference>
<evidence type="ECO:0000256" key="5">
    <source>
        <dbReference type="ARBA" id="ARBA00023239"/>
    </source>
</evidence>
<evidence type="ECO:0000256" key="4">
    <source>
        <dbReference type="ARBA" id="ARBA00023136"/>
    </source>
</evidence>
<keyword evidence="6 7" id="KW-0961">Cell wall biogenesis/degradation</keyword>
<sequence>MSDFKKSYKERLKNRSEEASKVRKIVAIVLAVLAVLLIIALISGYLYIKSSLQPVDPDDESQINVEVPIGSSTSQIASILKENDVIKNELIFRFYTKFKNETGFQAGDYSFTASMTLDEIIESLKTGKIVKEPAVRVTIPEGRNLEQIAEIYAEEFDFTEEEFLEQANDEEYINQLMEDYPTLLSDEVLNEDIRYPLEGYLFATTYDYFVEDPTIEQIIEEMVSRTEATVLERSEEIEESDLTIHEILTMASLVENEAPNEDSRKDIAGVFYNRLDEDMMLQTDPTVLYALGEHKDRVLFEDLEVDSPYNTYQNKGLPVGPISSFNVNSLEATFNPSDNEYLYFLANSEGEIFYAEDFEEHKELREEHIDNDEGETPLPDDTPE</sequence>
<comment type="similarity">
    <text evidence="7">Belongs to the transglycosylase MltG family.</text>
</comment>
<comment type="catalytic activity">
    <reaction evidence="7">
        <text>a peptidoglycan chain = a peptidoglycan chain with N-acetyl-1,6-anhydromuramyl-[peptide] at the reducing end + a peptidoglycan chain with N-acetylglucosamine at the non-reducing end.</text>
        <dbReference type="EC" id="4.2.2.29"/>
    </reaction>
</comment>
<dbReference type="GO" id="GO:0009252">
    <property type="term" value="P:peptidoglycan biosynthetic process"/>
    <property type="evidence" value="ECO:0007669"/>
    <property type="project" value="UniProtKB-UniRule"/>
</dbReference>
<proteinExistence type="inferred from homology"/>
<keyword evidence="1 7" id="KW-1003">Cell membrane</keyword>
<reference evidence="9" key="1">
    <citation type="journal article" date="2014" name="Int. J. Syst. Evol. Microbiol.">
        <title>Complete genome sequence of Corynebacterium casei LMG S-19264T (=DSM 44701T), isolated from a smear-ripened cheese.</title>
        <authorList>
            <consortium name="US DOE Joint Genome Institute (JGI-PGF)"/>
            <person name="Walter F."/>
            <person name="Albersmeier A."/>
            <person name="Kalinowski J."/>
            <person name="Ruckert C."/>
        </authorList>
    </citation>
    <scope>NUCLEOTIDE SEQUENCE</scope>
    <source>
        <strain evidence="9">CGMCC 1.12153</strain>
    </source>
</reference>
<dbReference type="CDD" id="cd08010">
    <property type="entry name" value="MltG_like"/>
    <property type="match status" value="1"/>
</dbReference>
<dbReference type="RefSeq" id="WP_229734784.1">
    <property type="nucleotide sequence ID" value="NZ_BMEL01000001.1"/>
</dbReference>
<dbReference type="EC" id="4.2.2.29" evidence="7"/>
<evidence type="ECO:0000256" key="7">
    <source>
        <dbReference type="HAMAP-Rule" id="MF_02065"/>
    </source>
</evidence>
<keyword evidence="4 7" id="KW-0472">Membrane</keyword>
<dbReference type="Pfam" id="PF02618">
    <property type="entry name" value="YceG"/>
    <property type="match status" value="1"/>
</dbReference>
<evidence type="ECO:0000256" key="3">
    <source>
        <dbReference type="ARBA" id="ARBA00022989"/>
    </source>
</evidence>
<accession>A0A917AZ28</accession>
<keyword evidence="10" id="KW-1185">Reference proteome</keyword>
<dbReference type="EMBL" id="BMEL01000001">
    <property type="protein sequence ID" value="GGF07280.1"/>
    <property type="molecule type" value="Genomic_DNA"/>
</dbReference>
<keyword evidence="2 7" id="KW-0812">Transmembrane</keyword>
<evidence type="ECO:0000313" key="9">
    <source>
        <dbReference type="EMBL" id="GGF07280.1"/>
    </source>
</evidence>
<evidence type="ECO:0000256" key="8">
    <source>
        <dbReference type="SAM" id="MobiDB-lite"/>
    </source>
</evidence>
<dbReference type="HAMAP" id="MF_02065">
    <property type="entry name" value="MltG"/>
    <property type="match status" value="1"/>
</dbReference>
<evidence type="ECO:0000256" key="2">
    <source>
        <dbReference type="ARBA" id="ARBA00022692"/>
    </source>
</evidence>
<comment type="function">
    <text evidence="7">Functions as a peptidoglycan terminase that cleaves nascent peptidoglycan strands endolytically to terminate their elongation.</text>
</comment>
<protein>
    <recommendedName>
        <fullName evidence="7">Endolytic murein transglycosylase</fullName>
        <ecNumber evidence="7">4.2.2.29</ecNumber>
    </recommendedName>
    <alternativeName>
        <fullName evidence="7">Peptidoglycan lytic transglycosylase</fullName>
    </alternativeName>
    <alternativeName>
        <fullName evidence="7">Peptidoglycan polymerization terminase</fullName>
    </alternativeName>
</protein>
<reference evidence="9" key="2">
    <citation type="submission" date="2020-09" db="EMBL/GenBank/DDBJ databases">
        <authorList>
            <person name="Sun Q."/>
            <person name="Zhou Y."/>
        </authorList>
    </citation>
    <scope>NUCLEOTIDE SEQUENCE</scope>
    <source>
        <strain evidence="9">CGMCC 1.12153</strain>
    </source>
</reference>
<dbReference type="PANTHER" id="PTHR30518">
    <property type="entry name" value="ENDOLYTIC MUREIN TRANSGLYCOSYLASE"/>
    <property type="match status" value="1"/>
</dbReference>
<dbReference type="Proteomes" id="UP000660110">
    <property type="component" value="Unassembled WGS sequence"/>
</dbReference>
<comment type="subcellular location">
    <subcellularLocation>
        <location evidence="7">Cell membrane</location>
        <topology evidence="7">Single-pass membrane protein</topology>
    </subcellularLocation>
</comment>